<reference evidence="1 2" key="1">
    <citation type="submission" date="2016-12" db="EMBL/GenBank/DDBJ databases">
        <title>The genomes of Aspergillus section Nigri reveals drivers in fungal speciation.</title>
        <authorList>
            <consortium name="DOE Joint Genome Institute"/>
            <person name="Vesth T.C."/>
            <person name="Nybo J."/>
            <person name="Theobald S."/>
            <person name="Brandl J."/>
            <person name="Frisvad J.C."/>
            <person name="Nielsen K.F."/>
            <person name="Lyhne E.K."/>
            <person name="Kogle M.E."/>
            <person name="Kuo A."/>
            <person name="Riley R."/>
            <person name="Clum A."/>
            <person name="Nolan M."/>
            <person name="Lipzen A."/>
            <person name="Salamov A."/>
            <person name="Henrissat B."/>
            <person name="Wiebenga A."/>
            <person name="De Vries R.P."/>
            <person name="Grigoriev I.V."/>
            <person name="Mortensen U.H."/>
            <person name="Andersen M.R."/>
            <person name="Baker S.E."/>
        </authorList>
    </citation>
    <scope>NUCLEOTIDE SEQUENCE [LARGE SCALE GENOMIC DNA]</scope>
    <source>
        <strain evidence="1 2">CBS 121591</strain>
    </source>
</reference>
<gene>
    <name evidence="1" type="ORF">BO82DRAFT_406226</name>
</gene>
<protein>
    <submittedName>
        <fullName evidence="1">Uncharacterized protein</fullName>
    </submittedName>
</protein>
<organism evidence="1 2">
    <name type="scientific">Aspergillus uvarum CBS 121591</name>
    <dbReference type="NCBI Taxonomy" id="1448315"/>
    <lineage>
        <taxon>Eukaryota</taxon>
        <taxon>Fungi</taxon>
        <taxon>Dikarya</taxon>
        <taxon>Ascomycota</taxon>
        <taxon>Pezizomycotina</taxon>
        <taxon>Eurotiomycetes</taxon>
        <taxon>Eurotiomycetidae</taxon>
        <taxon>Eurotiales</taxon>
        <taxon>Aspergillaceae</taxon>
        <taxon>Aspergillus</taxon>
        <taxon>Aspergillus subgen. Circumdati</taxon>
    </lineage>
</organism>
<dbReference type="EMBL" id="KZ821741">
    <property type="protein sequence ID" value="PYH77473.1"/>
    <property type="molecule type" value="Genomic_DNA"/>
</dbReference>
<dbReference type="GeneID" id="37142295"/>
<accession>A0A319CFY7</accession>
<evidence type="ECO:0000313" key="2">
    <source>
        <dbReference type="Proteomes" id="UP000248340"/>
    </source>
</evidence>
<keyword evidence="2" id="KW-1185">Reference proteome</keyword>
<name>A0A319CFY7_9EURO</name>
<sequence length="94" mass="10488">MNYVLNDSGITIKGSGLSLKSYGDYHTQSGNVVLRQLANVEGKFSRPVLTKSPDFLGKTLLKASLWDNISRPSQEVFTARRQSWEPAIEMAKQD</sequence>
<dbReference type="AlphaFoldDB" id="A0A319CFY7"/>
<proteinExistence type="predicted"/>
<dbReference type="OrthoDB" id="9985472at2759"/>
<dbReference type="VEuPathDB" id="FungiDB:BO82DRAFT_406226"/>
<dbReference type="RefSeq" id="XP_025487673.1">
    <property type="nucleotide sequence ID" value="XM_025639553.1"/>
</dbReference>
<dbReference type="Proteomes" id="UP000248340">
    <property type="component" value="Unassembled WGS sequence"/>
</dbReference>
<evidence type="ECO:0000313" key="1">
    <source>
        <dbReference type="EMBL" id="PYH77473.1"/>
    </source>
</evidence>
<dbReference type="STRING" id="1448315.A0A319CFY7"/>